<dbReference type="Pfam" id="PF00135">
    <property type="entry name" value="COesterase"/>
    <property type="match status" value="1"/>
</dbReference>
<dbReference type="InterPro" id="IPR002018">
    <property type="entry name" value="CarbesteraseB"/>
</dbReference>
<dbReference type="PANTHER" id="PTHR11559">
    <property type="entry name" value="CARBOXYLESTERASE"/>
    <property type="match status" value="1"/>
</dbReference>
<evidence type="ECO:0000256" key="1">
    <source>
        <dbReference type="ARBA" id="ARBA00023180"/>
    </source>
</evidence>
<evidence type="ECO:0000259" key="2">
    <source>
        <dbReference type="Pfam" id="PF00135"/>
    </source>
</evidence>
<dbReference type="EMBL" id="GBRD01010423">
    <property type="protein sequence ID" value="JAG55401.1"/>
    <property type="molecule type" value="Transcribed_RNA"/>
</dbReference>
<organism evidence="3">
    <name type="scientific">Lygus hesperus</name>
    <name type="common">Western plant bug</name>
    <dbReference type="NCBI Taxonomy" id="30085"/>
    <lineage>
        <taxon>Eukaryota</taxon>
        <taxon>Metazoa</taxon>
        <taxon>Ecdysozoa</taxon>
        <taxon>Arthropoda</taxon>
        <taxon>Hexapoda</taxon>
        <taxon>Insecta</taxon>
        <taxon>Pterygota</taxon>
        <taxon>Neoptera</taxon>
        <taxon>Paraneoptera</taxon>
        <taxon>Hemiptera</taxon>
        <taxon>Heteroptera</taxon>
        <taxon>Panheteroptera</taxon>
        <taxon>Cimicomorpha</taxon>
        <taxon>Miridae</taxon>
        <taxon>Mirini</taxon>
        <taxon>Lygus</taxon>
    </lineage>
</organism>
<evidence type="ECO:0000313" key="3">
    <source>
        <dbReference type="EMBL" id="JAG48901.1"/>
    </source>
</evidence>
<reference evidence="3" key="1">
    <citation type="submission" date="2014-09" db="EMBL/GenBank/DDBJ databases">
        <authorList>
            <person name="Magalhaes I.L.F."/>
            <person name="Oliveira U."/>
            <person name="Santos F.R."/>
            <person name="Vidigal T.H.D.A."/>
            <person name="Brescovit A.D."/>
            <person name="Santos A.J."/>
        </authorList>
    </citation>
    <scope>NUCLEOTIDE SEQUENCE</scope>
</reference>
<dbReference type="Gene3D" id="3.40.50.1820">
    <property type="entry name" value="alpha/beta hydrolase"/>
    <property type="match status" value="1"/>
</dbReference>
<dbReference type="EMBL" id="GBRD01016926">
    <property type="protein sequence ID" value="JAG48901.1"/>
    <property type="molecule type" value="Transcribed_RNA"/>
</dbReference>
<protein>
    <recommendedName>
        <fullName evidence="2">Carboxylesterase type B domain-containing protein</fullName>
    </recommendedName>
</protein>
<feature type="domain" description="Carboxylesterase type B" evidence="2">
    <location>
        <begin position="18"/>
        <end position="254"/>
    </location>
</feature>
<proteinExistence type="predicted"/>
<dbReference type="EMBL" id="GBRD01016927">
    <property type="protein sequence ID" value="JAG48900.1"/>
    <property type="molecule type" value="Transcribed_RNA"/>
</dbReference>
<dbReference type="InterPro" id="IPR050309">
    <property type="entry name" value="Type-B_Carboxylest/Lipase"/>
</dbReference>
<sequence>MAMVSASIGGPFGENMAHVLTFVPVIEPSGSQDAVITTDLSKHPTKKSWISSVTSGEYHLFLKYDPLFFHLHPINSIRDNLRVTLEEIIRNYTDDTTKIKNGSQELISRYFKDNEDLDHFRKELSVMYQDLFFIFPWIFNGKEHSGRKWLSHFEYKGNISSAANINPQTDKPFTDNDPGHAEEGLYYFNYRSLYPNVGPNETQRDYDVSKRLIQRLINFAYYDNPTPSGSAVQWSQFTTNRILRITEKGDFMADENFTQKFQDIYDLWYGLIGWK</sequence>
<accession>A0A0K8S6I0</accession>
<keyword evidence="1" id="KW-0325">Glycoprotein</keyword>
<dbReference type="SUPFAM" id="SSF53474">
    <property type="entry name" value="alpha/beta-Hydrolases"/>
    <property type="match status" value="1"/>
</dbReference>
<name>A0A0K8S6I0_LYGHE</name>
<dbReference type="AlphaFoldDB" id="A0A0K8S6I0"/>
<dbReference type="InterPro" id="IPR029058">
    <property type="entry name" value="AB_hydrolase_fold"/>
</dbReference>